<dbReference type="EMBL" id="CP004387">
    <property type="protein sequence ID" value="AJD49851.1"/>
    <property type="molecule type" value="Genomic_DNA"/>
</dbReference>
<evidence type="ECO:0000259" key="1">
    <source>
        <dbReference type="PROSITE" id="PS51465"/>
    </source>
</evidence>
<sequence length="90" mass="9612">MKDMLIRRLMAPSLVAGVLAITGCQSSPTMPDGATRCEKTGIPPERAVCTMIHDPVCGFGEDGQALGQFGNSCQACIQPPVMSWRRGECE</sequence>
<dbReference type="RefSeq" id="WP_008734949.1">
    <property type="nucleotide sequence ID" value="NZ_CP004387.1"/>
</dbReference>
<feature type="domain" description="Kazal-like" evidence="1">
    <location>
        <begin position="31"/>
        <end position="90"/>
    </location>
</feature>
<dbReference type="AlphaFoldDB" id="A0A0B4XRM3"/>
<keyword evidence="3" id="KW-1185">Reference proteome</keyword>
<evidence type="ECO:0000313" key="3">
    <source>
        <dbReference type="Proteomes" id="UP000006764"/>
    </source>
</evidence>
<dbReference type="Proteomes" id="UP000006764">
    <property type="component" value="Chromosome"/>
</dbReference>
<dbReference type="OrthoDB" id="5298703at2"/>
<accession>A0A0B4XRM3</accession>
<dbReference type="KEGG" id="apac:S7S_17195"/>
<organism evidence="2 3">
    <name type="scientific">Isoalcanivorax pacificus W11-5</name>
    <dbReference type="NCBI Taxonomy" id="391936"/>
    <lineage>
        <taxon>Bacteria</taxon>
        <taxon>Pseudomonadati</taxon>
        <taxon>Pseudomonadota</taxon>
        <taxon>Gammaproteobacteria</taxon>
        <taxon>Oceanospirillales</taxon>
        <taxon>Alcanivoracaceae</taxon>
        <taxon>Isoalcanivorax</taxon>
    </lineage>
</organism>
<dbReference type="Gene3D" id="3.30.60.30">
    <property type="match status" value="1"/>
</dbReference>
<proteinExistence type="predicted"/>
<dbReference type="HOGENOM" id="CLU_172315_0_0_6"/>
<protein>
    <submittedName>
        <fullName evidence="2">Cardiolipin synthetase</fullName>
    </submittedName>
</protein>
<dbReference type="PROSITE" id="PS51465">
    <property type="entry name" value="KAZAL_2"/>
    <property type="match status" value="1"/>
</dbReference>
<evidence type="ECO:0000313" key="2">
    <source>
        <dbReference type="EMBL" id="AJD49851.1"/>
    </source>
</evidence>
<gene>
    <name evidence="2" type="ORF">S7S_17195</name>
</gene>
<name>A0A0B4XRM3_9GAMM</name>
<dbReference type="PROSITE" id="PS51257">
    <property type="entry name" value="PROKAR_LIPOPROTEIN"/>
    <property type="match status" value="1"/>
</dbReference>
<reference evidence="2 3" key="1">
    <citation type="journal article" date="2012" name="J. Bacteriol.">
        <title>Genome sequence of an alkane-degrading bacterium, Alcanivorax pacificus type strain W11-5, isolated from deep sea sediment.</title>
        <authorList>
            <person name="Lai Q."/>
            <person name="Shao Z."/>
        </authorList>
    </citation>
    <scope>NUCLEOTIDE SEQUENCE [LARGE SCALE GENOMIC DNA]</scope>
    <source>
        <strain evidence="2 3">W11-5</strain>
    </source>
</reference>
<dbReference type="InterPro" id="IPR002350">
    <property type="entry name" value="Kazal_dom"/>
</dbReference>